<evidence type="ECO:0000256" key="1">
    <source>
        <dbReference type="SAM" id="MobiDB-lite"/>
    </source>
</evidence>
<sequence>MTAAAWQPCLLAAWCSAPADQANGDGGEDAWGRRRGGDSEDNVGAAGGLPSAPRQIWSSMMAASAWPRRFALATQCGRDFVDRQRRLVATGSRRVAVAGGRNRRHPMVPAGARQDGSPGTPVFDGYRFRYAAVAGYENRVAAVCGGLDDLGRSGSPPLDPGSLWWFRRAGSWASLGNIGGHDDVHCDGEGSVGCHQCGVEGGKATAMRFGDPKVTRPTFRRLSSGCALKVAGGGCGKHGSSLTREDEMFQVKA</sequence>
<feature type="chain" id="PRO_5002350678" evidence="2">
    <location>
        <begin position="25"/>
        <end position="253"/>
    </location>
</feature>
<reference evidence="3 4" key="1">
    <citation type="submission" date="2012-08" db="EMBL/GenBank/DDBJ databases">
        <title>Oryza genome evolution.</title>
        <authorList>
            <person name="Wing R.A."/>
        </authorList>
    </citation>
    <scope>NUCLEOTIDE SEQUENCE</scope>
</reference>
<feature type="signal peptide" evidence="2">
    <location>
        <begin position="1"/>
        <end position="24"/>
    </location>
</feature>
<reference evidence="3" key="3">
    <citation type="submission" date="2015-04" db="UniProtKB">
        <authorList>
            <consortium name="EnsemblPlants"/>
        </authorList>
    </citation>
    <scope>IDENTIFICATION</scope>
</reference>
<accession>A0A0D9XQP9</accession>
<evidence type="ECO:0000256" key="2">
    <source>
        <dbReference type="SAM" id="SignalP"/>
    </source>
</evidence>
<proteinExistence type="predicted"/>
<dbReference type="HOGENOM" id="CLU_1099868_0_0_1"/>
<dbReference type="Gramene" id="LPERR11G07060.1">
    <property type="protein sequence ID" value="LPERR11G07060.1"/>
    <property type="gene ID" value="LPERR11G07060"/>
</dbReference>
<name>A0A0D9XQP9_9ORYZ</name>
<keyword evidence="4" id="KW-1185">Reference proteome</keyword>
<reference evidence="4" key="2">
    <citation type="submission" date="2013-12" db="EMBL/GenBank/DDBJ databases">
        <authorList>
            <person name="Yu Y."/>
            <person name="Lee S."/>
            <person name="de Baynast K."/>
            <person name="Wissotski M."/>
            <person name="Liu L."/>
            <person name="Talag J."/>
            <person name="Goicoechea J."/>
            <person name="Angelova A."/>
            <person name="Jetty R."/>
            <person name="Kudrna D."/>
            <person name="Golser W."/>
            <person name="Rivera L."/>
            <person name="Zhang J."/>
            <person name="Wing R."/>
        </authorList>
    </citation>
    <scope>NUCLEOTIDE SEQUENCE</scope>
</reference>
<organism evidence="3 4">
    <name type="scientific">Leersia perrieri</name>
    <dbReference type="NCBI Taxonomy" id="77586"/>
    <lineage>
        <taxon>Eukaryota</taxon>
        <taxon>Viridiplantae</taxon>
        <taxon>Streptophyta</taxon>
        <taxon>Embryophyta</taxon>
        <taxon>Tracheophyta</taxon>
        <taxon>Spermatophyta</taxon>
        <taxon>Magnoliopsida</taxon>
        <taxon>Liliopsida</taxon>
        <taxon>Poales</taxon>
        <taxon>Poaceae</taxon>
        <taxon>BOP clade</taxon>
        <taxon>Oryzoideae</taxon>
        <taxon>Oryzeae</taxon>
        <taxon>Oryzinae</taxon>
        <taxon>Leersia</taxon>
    </lineage>
</organism>
<protein>
    <submittedName>
        <fullName evidence="3">Uncharacterized protein</fullName>
    </submittedName>
</protein>
<keyword evidence="2" id="KW-0732">Signal</keyword>
<dbReference type="Proteomes" id="UP000032180">
    <property type="component" value="Chromosome 11"/>
</dbReference>
<dbReference type="EnsemblPlants" id="LPERR11G07060.1">
    <property type="protein sequence ID" value="LPERR11G07060.1"/>
    <property type="gene ID" value="LPERR11G07060"/>
</dbReference>
<evidence type="ECO:0000313" key="3">
    <source>
        <dbReference type="EnsemblPlants" id="LPERR11G07060.1"/>
    </source>
</evidence>
<evidence type="ECO:0000313" key="4">
    <source>
        <dbReference type="Proteomes" id="UP000032180"/>
    </source>
</evidence>
<feature type="region of interest" description="Disordered" evidence="1">
    <location>
        <begin position="21"/>
        <end position="50"/>
    </location>
</feature>
<dbReference type="AlphaFoldDB" id="A0A0D9XQP9"/>